<protein>
    <submittedName>
        <fullName evidence="2">Uncharacterized protein</fullName>
    </submittedName>
</protein>
<feature type="compositionally biased region" description="Low complexity" evidence="1">
    <location>
        <begin position="10"/>
        <end position="22"/>
    </location>
</feature>
<organism evidence="2 3">
    <name type="scientific">Alteripontixanthobacter maritimus</name>
    <dbReference type="NCBI Taxonomy" id="2161824"/>
    <lineage>
        <taxon>Bacteria</taxon>
        <taxon>Pseudomonadati</taxon>
        <taxon>Pseudomonadota</taxon>
        <taxon>Alphaproteobacteria</taxon>
        <taxon>Sphingomonadales</taxon>
        <taxon>Erythrobacteraceae</taxon>
        <taxon>Alteripontixanthobacter</taxon>
    </lineage>
</organism>
<feature type="region of interest" description="Disordered" evidence="1">
    <location>
        <begin position="1"/>
        <end position="34"/>
    </location>
</feature>
<comment type="caution">
    <text evidence="2">The sequence shown here is derived from an EMBL/GenBank/DDBJ whole genome shotgun (WGS) entry which is preliminary data.</text>
</comment>
<dbReference type="Proteomes" id="UP000253727">
    <property type="component" value="Unassembled WGS sequence"/>
</dbReference>
<evidence type="ECO:0000256" key="1">
    <source>
        <dbReference type="SAM" id="MobiDB-lite"/>
    </source>
</evidence>
<name>A0A369QDA8_9SPHN</name>
<reference evidence="2 3" key="1">
    <citation type="submission" date="2018-04" db="EMBL/GenBank/DDBJ databases">
        <title>Altererythrobacter sp. HME9302 genome sequencing and assembly.</title>
        <authorList>
            <person name="Kang H."/>
            <person name="Kim H."/>
            <person name="Joh K."/>
        </authorList>
    </citation>
    <scope>NUCLEOTIDE SEQUENCE [LARGE SCALE GENOMIC DNA]</scope>
    <source>
        <strain evidence="2 3">HME9302</strain>
    </source>
</reference>
<keyword evidence="3" id="KW-1185">Reference proteome</keyword>
<gene>
    <name evidence="2" type="ORF">HME9302_02446</name>
</gene>
<evidence type="ECO:0000313" key="3">
    <source>
        <dbReference type="Proteomes" id="UP000253727"/>
    </source>
</evidence>
<sequence length="135" mass="13996">MNAVSNSFQGTAAHSAAPAGAGDEQTDNHADNQASAFAAEWAAVEDAARAVSFMAGLAPEPASDQPRAFPDLIHEAGGWRLDEAAQRLADLAAILTPGVAALLGVLERGQNARVPALVLWREYHASRSALLALAK</sequence>
<proteinExistence type="predicted"/>
<dbReference type="EMBL" id="QBKA01000002">
    <property type="protein sequence ID" value="RDC61227.1"/>
    <property type="molecule type" value="Genomic_DNA"/>
</dbReference>
<dbReference type="RefSeq" id="WP_181815765.1">
    <property type="nucleotide sequence ID" value="NZ_QBKA01000002.1"/>
</dbReference>
<dbReference type="AlphaFoldDB" id="A0A369QDA8"/>
<accession>A0A369QDA8</accession>
<evidence type="ECO:0000313" key="2">
    <source>
        <dbReference type="EMBL" id="RDC61227.1"/>
    </source>
</evidence>